<accession>A0A2Y9RU56</accession>
<dbReference type="RefSeq" id="XP_023598440.1">
    <property type="nucleotide sequence ID" value="XM_023742672.1"/>
</dbReference>
<keyword evidence="1" id="KW-1185">Reference proteome</keyword>
<dbReference type="AlphaFoldDB" id="A0A2Y9RU56"/>
<name>A0A2Y9RU56_TRIMA</name>
<dbReference type="STRING" id="127582.A0A2Y9RU56"/>
<dbReference type="KEGG" id="tmu:111822826"/>
<dbReference type="Proteomes" id="UP000248480">
    <property type="component" value="Unplaced"/>
</dbReference>
<dbReference type="InParanoid" id="A0A2Y9RU56"/>
<gene>
    <name evidence="2" type="primary">LOC111822826</name>
</gene>
<proteinExistence type="predicted"/>
<evidence type="ECO:0000313" key="1">
    <source>
        <dbReference type="Proteomes" id="UP000248480"/>
    </source>
</evidence>
<dbReference type="GeneID" id="111822826"/>
<evidence type="ECO:0000313" key="2">
    <source>
        <dbReference type="RefSeq" id="XP_023598440.1"/>
    </source>
</evidence>
<sequence length="98" mass="11730">MILPHVDLQLDLAKPDILQNLPSPTLKLCFSICREDCELFYFIISSFWSFLLTARSDFYQPKYRFERCDKVKGICKTFCDDVEYDYGYCIKWRNQCCI</sequence>
<organism evidence="1 2">
    <name type="scientific">Trichechus manatus latirostris</name>
    <name type="common">Florida manatee</name>
    <dbReference type="NCBI Taxonomy" id="127582"/>
    <lineage>
        <taxon>Eukaryota</taxon>
        <taxon>Metazoa</taxon>
        <taxon>Chordata</taxon>
        <taxon>Craniata</taxon>
        <taxon>Vertebrata</taxon>
        <taxon>Euteleostomi</taxon>
        <taxon>Mammalia</taxon>
        <taxon>Eutheria</taxon>
        <taxon>Afrotheria</taxon>
        <taxon>Sirenia</taxon>
        <taxon>Trichechidae</taxon>
        <taxon>Trichechus</taxon>
    </lineage>
</organism>
<reference evidence="2" key="1">
    <citation type="submission" date="2025-08" db="UniProtKB">
        <authorList>
            <consortium name="RefSeq"/>
        </authorList>
    </citation>
    <scope>IDENTIFICATION</scope>
</reference>
<protein>
    <submittedName>
        <fullName evidence="2">Beta-defensin 110-like</fullName>
    </submittedName>
</protein>